<keyword evidence="4" id="KW-0808">Transferase</keyword>
<feature type="domain" description="PAC" evidence="10">
    <location>
        <begin position="122"/>
        <end position="172"/>
    </location>
</feature>
<evidence type="ECO:0000313" key="11">
    <source>
        <dbReference type="EMBL" id="QJD97200.1"/>
    </source>
</evidence>
<proteinExistence type="predicted"/>
<dbReference type="Gene3D" id="3.30.450.20">
    <property type="entry name" value="PAS domain"/>
    <property type="match status" value="1"/>
</dbReference>
<dbReference type="PRINTS" id="PR00344">
    <property type="entry name" value="BCTRLSENSOR"/>
</dbReference>
<dbReference type="SUPFAM" id="SSF55785">
    <property type="entry name" value="PYP-like sensor domain (PAS domain)"/>
    <property type="match status" value="1"/>
</dbReference>
<keyword evidence="7" id="KW-0472">Membrane</keyword>
<dbReference type="SMART" id="SM00086">
    <property type="entry name" value="PAC"/>
    <property type="match status" value="1"/>
</dbReference>
<dbReference type="Gene3D" id="3.30.565.10">
    <property type="entry name" value="Histidine kinase-like ATPase, C-terminal domain"/>
    <property type="match status" value="1"/>
</dbReference>
<protein>
    <recommendedName>
        <fullName evidence="2">histidine kinase</fullName>
        <ecNumber evidence="2">2.7.13.3</ecNumber>
    </recommendedName>
</protein>
<keyword evidence="8" id="KW-0175">Coiled coil</keyword>
<dbReference type="PROSITE" id="PS50109">
    <property type="entry name" value="HIS_KIN"/>
    <property type="match status" value="1"/>
</dbReference>
<evidence type="ECO:0000256" key="4">
    <source>
        <dbReference type="ARBA" id="ARBA00022679"/>
    </source>
</evidence>
<dbReference type="Pfam" id="PF00512">
    <property type="entry name" value="HisKA"/>
    <property type="match status" value="1"/>
</dbReference>
<evidence type="ECO:0000256" key="8">
    <source>
        <dbReference type="SAM" id="Coils"/>
    </source>
</evidence>
<dbReference type="SMART" id="SM00388">
    <property type="entry name" value="HisKA"/>
    <property type="match status" value="1"/>
</dbReference>
<dbReference type="Gene3D" id="1.10.287.130">
    <property type="match status" value="1"/>
</dbReference>
<dbReference type="FunFam" id="3.30.565.10:FF:000006">
    <property type="entry name" value="Sensor histidine kinase WalK"/>
    <property type="match status" value="1"/>
</dbReference>
<feature type="domain" description="Histidine kinase" evidence="9">
    <location>
        <begin position="176"/>
        <end position="392"/>
    </location>
</feature>
<dbReference type="SUPFAM" id="SSF55874">
    <property type="entry name" value="ATPase domain of HSP90 chaperone/DNA topoisomerase II/histidine kinase"/>
    <property type="match status" value="1"/>
</dbReference>
<dbReference type="CDD" id="cd00130">
    <property type="entry name" value="PAS"/>
    <property type="match status" value="1"/>
</dbReference>
<dbReference type="GO" id="GO:0004721">
    <property type="term" value="F:phosphoprotein phosphatase activity"/>
    <property type="evidence" value="ECO:0007669"/>
    <property type="project" value="TreeGrafter"/>
</dbReference>
<evidence type="ECO:0000256" key="7">
    <source>
        <dbReference type="ARBA" id="ARBA00023136"/>
    </source>
</evidence>
<evidence type="ECO:0000256" key="1">
    <source>
        <dbReference type="ARBA" id="ARBA00000085"/>
    </source>
</evidence>
<dbReference type="InterPro" id="IPR003661">
    <property type="entry name" value="HisK_dim/P_dom"/>
</dbReference>
<dbReference type="Pfam" id="PF02518">
    <property type="entry name" value="HATPase_c"/>
    <property type="match status" value="1"/>
</dbReference>
<evidence type="ECO:0000256" key="6">
    <source>
        <dbReference type="ARBA" id="ARBA00023012"/>
    </source>
</evidence>
<evidence type="ECO:0000256" key="2">
    <source>
        <dbReference type="ARBA" id="ARBA00012438"/>
    </source>
</evidence>
<dbReference type="InterPro" id="IPR005467">
    <property type="entry name" value="His_kinase_dom"/>
</dbReference>
<dbReference type="EC" id="2.7.13.3" evidence="2"/>
<keyword evidence="6" id="KW-0902">Two-component regulatory system</keyword>
<evidence type="ECO:0000259" key="10">
    <source>
        <dbReference type="PROSITE" id="PS50113"/>
    </source>
</evidence>
<reference evidence="11 12" key="1">
    <citation type="submission" date="2020-04" db="EMBL/GenBank/DDBJ databases">
        <title>Genome sequencing of novel species.</title>
        <authorList>
            <person name="Heo J."/>
            <person name="Kim S.-J."/>
            <person name="Kim J.-S."/>
            <person name="Hong S.-B."/>
            <person name="Kwon S.-W."/>
        </authorList>
    </citation>
    <scope>NUCLEOTIDE SEQUENCE [LARGE SCALE GENOMIC DNA]</scope>
    <source>
        <strain evidence="11 12">F39-2</strain>
    </source>
</reference>
<dbReference type="InterPro" id="IPR050351">
    <property type="entry name" value="BphY/WalK/GraS-like"/>
</dbReference>
<name>A0A7L5E1D9_9SPHI</name>
<dbReference type="GO" id="GO:0000155">
    <property type="term" value="F:phosphorelay sensor kinase activity"/>
    <property type="evidence" value="ECO:0007669"/>
    <property type="project" value="InterPro"/>
</dbReference>
<dbReference type="CDD" id="cd00082">
    <property type="entry name" value="HisKA"/>
    <property type="match status" value="1"/>
</dbReference>
<evidence type="ECO:0000313" key="12">
    <source>
        <dbReference type="Proteomes" id="UP000503278"/>
    </source>
</evidence>
<dbReference type="Pfam" id="PF13426">
    <property type="entry name" value="PAS_9"/>
    <property type="match status" value="1"/>
</dbReference>
<dbReference type="InterPro" id="IPR001610">
    <property type="entry name" value="PAC"/>
</dbReference>
<dbReference type="EMBL" id="CP051682">
    <property type="protein sequence ID" value="QJD97200.1"/>
    <property type="molecule type" value="Genomic_DNA"/>
</dbReference>
<keyword evidence="5" id="KW-0418">Kinase</keyword>
<dbReference type="SMART" id="SM00387">
    <property type="entry name" value="HATPase_c"/>
    <property type="match status" value="1"/>
</dbReference>
<dbReference type="PANTHER" id="PTHR45453:SF1">
    <property type="entry name" value="PHOSPHATE REGULON SENSOR PROTEIN PHOR"/>
    <property type="match status" value="1"/>
</dbReference>
<dbReference type="InterPro" id="IPR035965">
    <property type="entry name" value="PAS-like_dom_sf"/>
</dbReference>
<dbReference type="GO" id="GO:0005886">
    <property type="term" value="C:plasma membrane"/>
    <property type="evidence" value="ECO:0007669"/>
    <property type="project" value="TreeGrafter"/>
</dbReference>
<sequence length="398" mass="45143">MSTGETRSNEHEEIIISLKSEIERLKKEVDHLRSACSAEGKKEFDNSQTRFSTIFEYSKLGNKVIAADLKILQVNSAMVNLLGYAKKEEIIGTRILDYSPKENHKHWRMLQERLWKKSTPSFSLETVLIKKDGSLIWCRVTSILFPDQGQQMGYTIIEDITENHELQLQKDEFIGIATHELKTPITSLKAALQLMNRMIKNEAAIPEKIAKLAFESQLYTSKLTHLVEDFLNTSKLEQGKLSINKRWFPLSDVIEGCCNHVQLDRRHFVTHSGDLSTVVYADRHKIDQIIVNFVNNALKYAPQSEEISIKVEQLENCTKISVTDKGEGIPAKDLPHLFDRYYQVRKGNSQSRGLGLGLYISAQIIKGHGGDIGVDSKVGEGSAFWFTLPHVQRDSEVG</sequence>
<dbReference type="GO" id="GO:0016036">
    <property type="term" value="P:cellular response to phosphate starvation"/>
    <property type="evidence" value="ECO:0007669"/>
    <property type="project" value="TreeGrafter"/>
</dbReference>
<dbReference type="SUPFAM" id="SSF47384">
    <property type="entry name" value="Homodimeric domain of signal transducing histidine kinase"/>
    <property type="match status" value="1"/>
</dbReference>
<gene>
    <name evidence="11" type="ORF">HH214_15635</name>
</gene>
<dbReference type="InterPro" id="IPR004358">
    <property type="entry name" value="Sig_transdc_His_kin-like_C"/>
</dbReference>
<keyword evidence="12" id="KW-1185">Reference proteome</keyword>
<dbReference type="PANTHER" id="PTHR45453">
    <property type="entry name" value="PHOSPHATE REGULON SENSOR PROTEIN PHOR"/>
    <property type="match status" value="1"/>
</dbReference>
<organism evidence="11 12">
    <name type="scientific">Mucilaginibacter robiniae</name>
    <dbReference type="NCBI Taxonomy" id="2728022"/>
    <lineage>
        <taxon>Bacteria</taxon>
        <taxon>Pseudomonadati</taxon>
        <taxon>Bacteroidota</taxon>
        <taxon>Sphingobacteriia</taxon>
        <taxon>Sphingobacteriales</taxon>
        <taxon>Sphingobacteriaceae</taxon>
        <taxon>Mucilaginibacter</taxon>
    </lineage>
</organism>
<dbReference type="CDD" id="cd00075">
    <property type="entry name" value="HATPase"/>
    <property type="match status" value="1"/>
</dbReference>
<dbReference type="InterPro" id="IPR000014">
    <property type="entry name" value="PAS"/>
</dbReference>
<keyword evidence="3" id="KW-0597">Phosphoprotein</keyword>
<evidence type="ECO:0000256" key="3">
    <source>
        <dbReference type="ARBA" id="ARBA00022553"/>
    </source>
</evidence>
<dbReference type="RefSeq" id="WP_169609169.1">
    <property type="nucleotide sequence ID" value="NZ_CP051682.1"/>
</dbReference>
<feature type="coiled-coil region" evidence="8">
    <location>
        <begin position="8"/>
        <end position="35"/>
    </location>
</feature>
<dbReference type="InterPro" id="IPR003594">
    <property type="entry name" value="HATPase_dom"/>
</dbReference>
<dbReference type="InterPro" id="IPR036890">
    <property type="entry name" value="HATPase_C_sf"/>
</dbReference>
<dbReference type="InterPro" id="IPR036097">
    <property type="entry name" value="HisK_dim/P_sf"/>
</dbReference>
<dbReference type="AlphaFoldDB" id="A0A7L5E1D9"/>
<dbReference type="NCBIfam" id="TIGR00229">
    <property type="entry name" value="sensory_box"/>
    <property type="match status" value="1"/>
</dbReference>
<dbReference type="PROSITE" id="PS50113">
    <property type="entry name" value="PAC"/>
    <property type="match status" value="1"/>
</dbReference>
<comment type="catalytic activity">
    <reaction evidence="1">
        <text>ATP + protein L-histidine = ADP + protein N-phospho-L-histidine.</text>
        <dbReference type="EC" id="2.7.13.3"/>
    </reaction>
</comment>
<evidence type="ECO:0000256" key="5">
    <source>
        <dbReference type="ARBA" id="ARBA00022777"/>
    </source>
</evidence>
<dbReference type="InterPro" id="IPR000700">
    <property type="entry name" value="PAS-assoc_C"/>
</dbReference>
<dbReference type="Proteomes" id="UP000503278">
    <property type="component" value="Chromosome"/>
</dbReference>
<dbReference type="SMART" id="SM00091">
    <property type="entry name" value="PAS"/>
    <property type="match status" value="1"/>
</dbReference>
<accession>A0A7L5E1D9</accession>
<dbReference type="KEGG" id="mrob:HH214_15635"/>
<evidence type="ECO:0000259" key="9">
    <source>
        <dbReference type="PROSITE" id="PS50109"/>
    </source>
</evidence>